<protein>
    <recommendedName>
        <fullName evidence="2">Dockerin domain-containing protein</fullName>
    </recommendedName>
</protein>
<dbReference type="Gene3D" id="1.10.1330.10">
    <property type="entry name" value="Dockerin domain"/>
    <property type="match status" value="1"/>
</dbReference>
<evidence type="ECO:0000313" key="1">
    <source>
        <dbReference type="EMBL" id="HGT82850.1"/>
    </source>
</evidence>
<sequence length="189" mass="20821">MKVLLIFLILLIFIYPIEAKGDCNSDGRITSVDALIALKMSVGKIEPNQSADMNNDGFVTSYDAFRILMLATGDEDELFFLLEDALQGYDLSKISGERMNWIIAKRDGSKLTIGVVVEGGKIKDFVKGEISNPTITAYTTEDTVRRLLASKSPDELRNALKNSDIRLEGVGIVNQIKVGFMNLLTKLVG</sequence>
<organism evidence="1">
    <name type="scientific">Archaeoglobus fulgidus</name>
    <dbReference type="NCBI Taxonomy" id="2234"/>
    <lineage>
        <taxon>Archaea</taxon>
        <taxon>Methanobacteriati</taxon>
        <taxon>Methanobacteriota</taxon>
        <taxon>Archaeoglobi</taxon>
        <taxon>Archaeoglobales</taxon>
        <taxon>Archaeoglobaceae</taxon>
        <taxon>Archaeoglobus</taxon>
    </lineage>
</organism>
<dbReference type="EMBL" id="DSYZ01000084">
    <property type="protein sequence ID" value="HGT82850.1"/>
    <property type="molecule type" value="Genomic_DNA"/>
</dbReference>
<evidence type="ECO:0008006" key="2">
    <source>
        <dbReference type="Google" id="ProtNLM"/>
    </source>
</evidence>
<dbReference type="InterPro" id="IPR036439">
    <property type="entry name" value="Dockerin_dom_sf"/>
</dbReference>
<proteinExistence type="predicted"/>
<accession>A0A7J3M370</accession>
<dbReference type="SUPFAM" id="SSF63446">
    <property type="entry name" value="Type I dockerin domain"/>
    <property type="match status" value="1"/>
</dbReference>
<dbReference type="Pfam" id="PF00404">
    <property type="entry name" value="Dockerin_1"/>
    <property type="match status" value="1"/>
</dbReference>
<dbReference type="GO" id="GO:0004553">
    <property type="term" value="F:hydrolase activity, hydrolyzing O-glycosyl compounds"/>
    <property type="evidence" value="ECO:0007669"/>
    <property type="project" value="InterPro"/>
</dbReference>
<gene>
    <name evidence="1" type="ORF">ENT52_03890</name>
</gene>
<dbReference type="GO" id="GO:0000272">
    <property type="term" value="P:polysaccharide catabolic process"/>
    <property type="evidence" value="ECO:0007669"/>
    <property type="project" value="InterPro"/>
</dbReference>
<dbReference type="InterPro" id="IPR002105">
    <property type="entry name" value="Dockerin_1_rpt"/>
</dbReference>
<dbReference type="AlphaFoldDB" id="A0A7J3M370"/>
<comment type="caution">
    <text evidence="1">The sequence shown here is derived from an EMBL/GenBank/DDBJ whole genome shotgun (WGS) entry which is preliminary data.</text>
</comment>
<dbReference type="CDD" id="cd14256">
    <property type="entry name" value="Dockerin_I"/>
    <property type="match status" value="1"/>
</dbReference>
<reference evidence="1" key="1">
    <citation type="journal article" date="2020" name="mSystems">
        <title>Genome- and Community-Level Interaction Insights into Carbon Utilization and Element Cycling Functions of Hydrothermarchaeota in Hydrothermal Sediment.</title>
        <authorList>
            <person name="Zhou Z."/>
            <person name="Liu Y."/>
            <person name="Xu W."/>
            <person name="Pan J."/>
            <person name="Luo Z.H."/>
            <person name="Li M."/>
        </authorList>
    </citation>
    <scope>NUCLEOTIDE SEQUENCE [LARGE SCALE GENOMIC DNA]</scope>
    <source>
        <strain evidence="1">SpSt-587</strain>
    </source>
</reference>
<name>A0A7J3M370_ARCFL</name>